<reference evidence="2" key="1">
    <citation type="submission" date="2011-03" db="EMBL/GenBank/DDBJ databases">
        <title>The genome sequence of Vavraia culicis strain floridensis.</title>
        <authorList>
            <consortium name="The Broad Institute Genome Sequencing Platform"/>
            <person name="Cuomo C."/>
            <person name="Becnel J."/>
            <person name="Sanscrainte N."/>
            <person name="Young S.K."/>
            <person name="Zeng Q."/>
            <person name="Gargeya S."/>
            <person name="Fitzgerald M."/>
            <person name="Haas B."/>
            <person name="Abouelleil A."/>
            <person name="Alvarado L."/>
            <person name="Arachchi H.M."/>
            <person name="Berlin A."/>
            <person name="Chapman S.B."/>
            <person name="Gearin G."/>
            <person name="Goldberg J."/>
            <person name="Griggs A."/>
            <person name="Gujja S."/>
            <person name="Hansen M."/>
            <person name="Heiman D."/>
            <person name="Howarth C."/>
            <person name="Larimer J."/>
            <person name="Lui A."/>
            <person name="MacDonald P.J.P."/>
            <person name="McCowen C."/>
            <person name="Montmayeur A."/>
            <person name="Murphy C."/>
            <person name="Neiman D."/>
            <person name="Pearson M."/>
            <person name="Priest M."/>
            <person name="Roberts A."/>
            <person name="Saif S."/>
            <person name="Shea T."/>
            <person name="Sisk P."/>
            <person name="Stolte C."/>
            <person name="Sykes S."/>
            <person name="Wortman J."/>
            <person name="Nusbaum C."/>
            <person name="Birren B."/>
        </authorList>
    </citation>
    <scope>NUCLEOTIDE SEQUENCE [LARGE SCALE GENOMIC DNA]</scope>
    <source>
        <strain evidence="2">floridensis</strain>
    </source>
</reference>
<dbReference type="AlphaFoldDB" id="L2GST3"/>
<evidence type="ECO:0000313" key="1">
    <source>
        <dbReference type="EMBL" id="ELA46402.1"/>
    </source>
</evidence>
<gene>
    <name evidence="1" type="ORF">VCUG_02124</name>
</gene>
<evidence type="ECO:0000313" key="2">
    <source>
        <dbReference type="Proteomes" id="UP000011081"/>
    </source>
</evidence>
<dbReference type="OrthoDB" id="10331048at2759"/>
<dbReference type="OMA" id="IKLCCIS"/>
<dbReference type="RefSeq" id="XP_008075137.1">
    <property type="nucleotide sequence ID" value="XM_008076946.1"/>
</dbReference>
<dbReference type="EMBL" id="GL877447">
    <property type="protein sequence ID" value="ELA46402.1"/>
    <property type="molecule type" value="Genomic_DNA"/>
</dbReference>
<dbReference type="InParanoid" id="L2GST3"/>
<name>L2GST3_VAVCU</name>
<protein>
    <submittedName>
        <fullName evidence="1">Uncharacterized protein</fullName>
    </submittedName>
</protein>
<organism evidence="1 2">
    <name type="scientific">Vavraia culicis (isolate floridensis)</name>
    <name type="common">Microsporidian parasite</name>
    <dbReference type="NCBI Taxonomy" id="948595"/>
    <lineage>
        <taxon>Eukaryota</taxon>
        <taxon>Fungi</taxon>
        <taxon>Fungi incertae sedis</taxon>
        <taxon>Microsporidia</taxon>
        <taxon>Pleistophoridae</taxon>
        <taxon>Vavraia</taxon>
    </lineage>
</organism>
<proteinExistence type="predicted"/>
<dbReference type="Proteomes" id="UP000011081">
    <property type="component" value="Unassembled WGS sequence"/>
</dbReference>
<dbReference type="HOGENOM" id="CLU_2185770_0_0_1"/>
<accession>L2GST3</accession>
<dbReference type="GeneID" id="19879991"/>
<keyword evidence="2" id="KW-1185">Reference proteome</keyword>
<sequence length="109" mass="13156">MDEHVQSFRLQHKALIKQFYITSSTQNLEKLYQNALNSKDDEIVEEFIKLCCISVDRTKFKNYLTNIIEHFVWLGLKYYDEMDGYDEARTIIENEVKRLRMIIRTDDQL</sequence>
<dbReference type="VEuPathDB" id="MicrosporidiaDB:VCUG_02124"/>